<evidence type="ECO:0000313" key="1">
    <source>
        <dbReference type="EMBL" id="KAI3358174.1"/>
    </source>
</evidence>
<name>A0ACB8VRK0_9TELE</name>
<comment type="caution">
    <text evidence="1">The sequence shown here is derived from an EMBL/GenBank/DDBJ whole genome shotgun (WGS) entry which is preliminary data.</text>
</comment>
<dbReference type="Proteomes" id="UP000831701">
    <property type="component" value="Chromosome 18"/>
</dbReference>
<organism evidence="1 2">
    <name type="scientific">Scortum barcoo</name>
    <name type="common">barcoo grunter</name>
    <dbReference type="NCBI Taxonomy" id="214431"/>
    <lineage>
        <taxon>Eukaryota</taxon>
        <taxon>Metazoa</taxon>
        <taxon>Chordata</taxon>
        <taxon>Craniata</taxon>
        <taxon>Vertebrata</taxon>
        <taxon>Euteleostomi</taxon>
        <taxon>Actinopterygii</taxon>
        <taxon>Neopterygii</taxon>
        <taxon>Teleostei</taxon>
        <taxon>Neoteleostei</taxon>
        <taxon>Acanthomorphata</taxon>
        <taxon>Eupercaria</taxon>
        <taxon>Centrarchiformes</taxon>
        <taxon>Terapontoidei</taxon>
        <taxon>Terapontidae</taxon>
        <taxon>Scortum</taxon>
    </lineage>
</organism>
<sequence length="424" mass="46359">MVTMKTLIFLTLLAVGLQGGEAVTHSLKYFYTASSQVPNFPEFVSVGLVDEVQINYYDSNTRRTVPKQDWMKKVTEDDPQYWERETQGLMGIEPVFKANIEIAKKRFNQTGDLPSVSLLQKSPSSPVSCHATGFYPDRATLIWRKDGEELHEDVDHGEILPNHDGSFQMSVDLKLSSVTPEDWSRYDCVFHLSGVKDDIVTKLDKAEIRTNWGETGIRSDGEKPSNTETDVTIPVVVAVVVLVLGLIGVIGFVIYKRKNEHRAPVANLPILVFSGKCQTSCMVLGCKHNPHLWTSGPHTTLMESVSDRLSRHMHICGLLEVILQGSGSAPPVPPCTKAEVAVLLLGCCPPTASSTSPDVLACLPPGCFGFMGFSRFYRDSPVLALRACAAPSGPLVLVLASRRRSCSPSLEAFGPALRGSSEPC</sequence>
<protein>
    <submittedName>
        <fullName evidence="1">Uncharacterized protein</fullName>
    </submittedName>
</protein>
<accession>A0ACB8VRK0</accession>
<reference evidence="1" key="1">
    <citation type="submission" date="2022-04" db="EMBL/GenBank/DDBJ databases">
        <title>Jade perch genome.</title>
        <authorList>
            <person name="Chao B."/>
        </authorList>
    </citation>
    <scope>NUCLEOTIDE SEQUENCE</scope>
    <source>
        <strain evidence="1">CB-2022</strain>
    </source>
</reference>
<gene>
    <name evidence="1" type="ORF">L3Q82_003175</name>
</gene>
<evidence type="ECO:0000313" key="2">
    <source>
        <dbReference type="Proteomes" id="UP000831701"/>
    </source>
</evidence>
<dbReference type="EMBL" id="CM041548">
    <property type="protein sequence ID" value="KAI3358174.1"/>
    <property type="molecule type" value="Genomic_DNA"/>
</dbReference>
<proteinExistence type="predicted"/>
<keyword evidence="2" id="KW-1185">Reference proteome</keyword>